<dbReference type="GO" id="GO:0004553">
    <property type="term" value="F:hydrolase activity, hydrolyzing O-glycosyl compounds"/>
    <property type="evidence" value="ECO:0007669"/>
    <property type="project" value="UniProtKB-ARBA"/>
</dbReference>
<dbReference type="Gene3D" id="2.60.120.200">
    <property type="match status" value="1"/>
</dbReference>
<dbReference type="Gene3D" id="2.180.10.10">
    <property type="entry name" value="RHS repeat-associated core"/>
    <property type="match status" value="1"/>
</dbReference>
<feature type="chain" id="PRO_5042051215" description="PKD-like domain-containing protein" evidence="2">
    <location>
        <begin position="20"/>
        <end position="3343"/>
    </location>
</feature>
<gene>
    <name evidence="4" type="ORF">QNI16_36580</name>
</gene>
<proteinExistence type="predicted"/>
<evidence type="ECO:0000259" key="3">
    <source>
        <dbReference type="Pfam" id="PF19408"/>
    </source>
</evidence>
<dbReference type="RefSeq" id="WP_313989393.1">
    <property type="nucleotide sequence ID" value="NZ_JASJOS010000026.1"/>
</dbReference>
<dbReference type="GO" id="GO:0005975">
    <property type="term" value="P:carbohydrate metabolic process"/>
    <property type="evidence" value="ECO:0007669"/>
    <property type="project" value="UniProtKB-ARBA"/>
</dbReference>
<reference evidence="4" key="1">
    <citation type="submission" date="2023-05" db="EMBL/GenBank/DDBJ databases">
        <authorList>
            <person name="Zhang X."/>
        </authorList>
    </citation>
    <scope>NUCLEOTIDE SEQUENCE</scope>
    <source>
        <strain evidence="4">YF14B1</strain>
    </source>
</reference>
<dbReference type="PANTHER" id="PTHR32305">
    <property type="match status" value="1"/>
</dbReference>
<dbReference type="InterPro" id="IPR050708">
    <property type="entry name" value="T6SS_VgrG/RHS"/>
</dbReference>
<evidence type="ECO:0000256" key="2">
    <source>
        <dbReference type="SAM" id="SignalP"/>
    </source>
</evidence>
<evidence type="ECO:0000313" key="5">
    <source>
        <dbReference type="Proteomes" id="UP001241110"/>
    </source>
</evidence>
<feature type="signal peptide" evidence="2">
    <location>
        <begin position="1"/>
        <end position="19"/>
    </location>
</feature>
<dbReference type="InterPro" id="IPR011042">
    <property type="entry name" value="6-blade_b-propeller_TolB-like"/>
</dbReference>
<dbReference type="EMBL" id="JASJOS010000026">
    <property type="protein sequence ID" value="MDJ1486056.1"/>
    <property type="molecule type" value="Genomic_DNA"/>
</dbReference>
<dbReference type="SUPFAM" id="SSF101898">
    <property type="entry name" value="NHL repeat"/>
    <property type="match status" value="1"/>
</dbReference>
<keyword evidence="2" id="KW-0732">Signal</keyword>
<dbReference type="InterPro" id="IPR013320">
    <property type="entry name" value="ConA-like_dom_sf"/>
</dbReference>
<name>A0AAE3QZH4_9BACT</name>
<evidence type="ECO:0000256" key="1">
    <source>
        <dbReference type="SAM" id="Coils"/>
    </source>
</evidence>
<feature type="coiled-coil region" evidence="1">
    <location>
        <begin position="2489"/>
        <end position="2544"/>
    </location>
</feature>
<feature type="domain" description="PKD-like" evidence="3">
    <location>
        <begin position="359"/>
        <end position="423"/>
    </location>
</feature>
<protein>
    <recommendedName>
        <fullName evidence="3">PKD-like domain-containing protein</fullName>
    </recommendedName>
</protein>
<dbReference type="Proteomes" id="UP001241110">
    <property type="component" value="Unassembled WGS sequence"/>
</dbReference>
<dbReference type="Pfam" id="PF19408">
    <property type="entry name" value="PKD_6"/>
    <property type="match status" value="1"/>
</dbReference>
<dbReference type="PANTHER" id="PTHR32305:SF15">
    <property type="entry name" value="PROTEIN RHSA-RELATED"/>
    <property type="match status" value="1"/>
</dbReference>
<sequence>MKRILTILFFLTLGWNALAQSPLVVTGCEDFSVKASAFSSGSLNEERVQFTLQQRRQVVLSSTRIEGSGSTLDNYARVTIKGVNGTSDPSGTQWYYATGSQSLTISLEAGTYQLVATAYGPQGTQAYGYIDGSAIYPTITPVSSDIGTDGTRKIQILTSQAGIKYQLQVKTTATGSYTNIGSPITGTGGWIIFYMNFVYPEVGNYQVVASNDCYSIILPYVFQFGSTSITQLVDDCDEFNMSITGSNLNTESKSYYAYITLSNVRKFSGVINTYPSASGASTYVQITNTSNSQTTTYYGNFSDLSLVPGTYMIRLSNFLASGQASQTINQIFKLNSSPVLPLGPVTVPSGSITINQPISSSSYTIPAVSGATSYEWYVSGSGNAVSGTGTTGTVTWDPGFSGVAYIAVKAKNTCFTSTPEKLVVYVKPAPPVCYTPLNIMMPFLSLPPMESTMALSDLTTPVKCVVNALPPLNTTTESQYTIIQEVRPAISDGSGRLIPNTASQGTPVKETAYAPSALQVGSILQQPLSQFIAQLPTQPTAYFYRAGLRYLKPEADRTPVEWTDWQLFTIEPDVAIPASYLADNTQHTNNINWVYEASYLDNQKTSQSIAYIDGLGKPRQSQMKMESHAVNQSIMATEMAYSEEGGAPVRSMLAPTGNTAGRFGYAHRFFDVKDGQTYKDFSTEHFDREVKGTTFNTLMPPAQVDVTAGVGSYYSAASPEAYVDDAKGYPYSYSVAYADPLGRSMVRGGVGETFRITGGKEIKNFTSNASTDELTRVFGKTKASSLTNISKSIVVDPNGIGTVTYTDDEGKVIATALTNCSSETANLQPLNEQGIEGFTNRYNILSNDVLSAEELTKTSSSSFFLSCGGKPVTLSYQIDQGTFANGQVCLTCQYDVQIRIVEDATGKEVYLTKKTIPEQPATPDCNATTQTYQFTQQITNLERSGTYTVYRTITPHRNEQTGLTVLAQAEKDYNEQFNNTLPVQKENFSKEYFGRDEWYVLRDWKTAESWVPQAKPCSSMVYTLSDYTDIISLEKDQYNNDYFTGKDSKSNWVLVKRSQSTSAMTMILKSIGGPFTDIAVAPNGDIYYSKAGTINKFSIDANGNYGTPTLLNISQTNTGSLLYYKGDLYFTHSSDTKPTTHTNVSSINLQSMQVTSNYLAAASEIALASTANKEFGILVRNGQDILITSRTNAVVYKILSGNLSIFAGSLNDRAVKDGILAEARFFSPRGIIENQVGDIYVTDIYSVRKIQGSDGRVSTLFQFGDGFVEDIAMDNTKNMYYSVSNSVENSIKAWVGKVSSCSYEVAADAADPTAQINMTLQTSAATITSQNGALELDGVKHSLTINHATALVFSNAFSMSAWIYKKGGTSGEILVKYDPTAAKGWGVEFRNNTIQVWITDKYYETNTTLPDNVWTHIVITNSDTELKVYKNKGLVYSQSSKAIVDGGYPVKIGSGPTNLSKLNMYLDELSLFGKVLTVDEINSLYDNFGAIPASSVCRANWRFNDGYGQVAKDAIGWGNHANLIGYTTQEVSTGPSNKWIIAASEGSCTNDYSWANVGSSSSADVLATGVATDASGNTFVTGQYGAFNTTVSGQTLSFAGGLDMYVAKYSPQGNLLWIRGIGGTGNETTRGIAIDANGDCYLTGSVSSNPLNLGNGVTLNASTAQAMIIKLNGQTGVTQWARIATGGNTAGYGIDADGSSVYATGIVNAAAAFGGTNVSVGSFIVRYDLAGNFSWVKQPTSVRVGWDVDVTNGAAYVAGEYIGGGLTASNSDGYVTCYNSLGTQLWAKNFGSSQGMTSARGIAVDAQGCYVTGIVGICNSGSSPCSSPTASGRGLMSGKTITSGLLVMHLNISGDYDWNKTIPVQSSATLQSAGIDKDGGVVVGGNFNTSVTVGNYTLTPVSYDLLFAKYDKAGNVIWAKKAGGTGSDLLQDLDVDPMGNPYASGQVYGSAQFGSITTTGSSSYNNGFLTRICTLPAPGTCTQMTNPAVSAWADFTVNIVPPFGQSGSMIPIGKSQMKPGMQASDLAAQLASTINTNTLGTNPGFSASSSGGTSATLMLTAPKNSAITYNGWTIQIDVAYLNGITSSCFSIIRNNNLYSFTGGRNAVGLETKSYADMVNVASSADNNNVTVISNLDGRRTTDRDFQESFSTGILPAPITASEEVRQKFLTALDNSQGIEITKTDPASFQLQVYTVSGLLPALKDNLIMDESDLRNFILVKAHYTAPSCEEQCAMKPADNTCTTTCQEEYKRFEADKYDAYQAIVAHTSQYQANYNYNGSQYTFKQLIDNFYATQTTDQRTTMQQELASVDNQFPDRVSAVDLFDVYVRAETALRYFDLNQCVQTCSGNYNTPEEAQAAACKQATATFQAQIGSAIDELQTGYEYFVGKFNTAGGFPYASLAALQTTVNGEIVPNEEELNGLGEILYNYIVNNFSNLDRSSSSWQPITNNNAVCTLCVVPTNIPYACGTTDPIGVGNLPQIVINALTPTITQAQDDYRTAISQSNNLENTLCAEQVQNCLASLPADATQAQKDQCICNLNALREEAIRETVTKLYSVPSTIEQKVNEILTATSSLSYKALTQYLWRYASDEQCLRDCRGDFDQAFEQWAEDKKEEQKAGLASGFKNTCFQRNEKLEISFSEQVYHYTLYEYDGRGTLIATVPPEGVDYININNTTDAGRVPTHRMRTTYQVNSIGELNRTQTPDGGVTEYLYDVAGRVRFSQNAEQRARTTASGTPVFSYTKYDAETGRIVETGEYRGAITFTGTGAGTASAQVDQLTWPQTDAETFEENRFFYDQSSLTGAGYVQEGNYRQENLNQRVSKVCNDNACTYFSYDVYGRVKLVVQEIKALGDASQRFKTVEYNYDVITGQVNSVVYQRYKPAESFHHRYTYDQDNRLKIAEVSRDGSTFAKAGEYNYYLHGLLKNKKLGDDIQQLDYVYTLQGWLKSINHPQFSTTAAQNMDPGKNGSTGNAVARDVFAMVLHYYRGDYQQTGVGLDATAAITPQTGSALKDHGKDLFNGNISAITSYTAFDQTSSTAPSMMGQAFQYDVLNRLIQSKVDTKVASGFTGWSASGTNIDQWNETLKYDASGNIETLVRKIAGGSQIDQLTYRYQKQADANGTQQKTNNRLLYVDDASGEVIAGKDMVDQNDGNYAYDDKGRLTQDLSRQIAQIKWTSNDKVAQVIRTQGSSKSNLSFTYDATGKRISKTEVNSQGVSKTTYYVYDAAGSVMSTYKLSSSVVTVEEQYIYGSDRIGNYQNGQVVTATTQTLTKSSMRFELADHLGNVRAVVTGVKTGVSATIVSLKDYYPFGMEMPNRTLDTEKYRYGFNGKEKDEDFDDNYDFGAR</sequence>
<dbReference type="SUPFAM" id="SSF63825">
    <property type="entry name" value="YWTD domain"/>
    <property type="match status" value="1"/>
</dbReference>
<feature type="non-terminal residue" evidence="4">
    <location>
        <position position="3343"/>
    </location>
</feature>
<dbReference type="SUPFAM" id="SSF49899">
    <property type="entry name" value="Concanavalin A-like lectins/glucanases"/>
    <property type="match status" value="1"/>
</dbReference>
<dbReference type="InterPro" id="IPR045829">
    <property type="entry name" value="PKD_6"/>
</dbReference>
<dbReference type="Pfam" id="PF13385">
    <property type="entry name" value="Laminin_G_3"/>
    <property type="match status" value="1"/>
</dbReference>
<accession>A0AAE3QZH4</accession>
<organism evidence="4 5">
    <name type="scientific">Xanthocytophaga flava</name>
    <dbReference type="NCBI Taxonomy" id="3048013"/>
    <lineage>
        <taxon>Bacteria</taxon>
        <taxon>Pseudomonadati</taxon>
        <taxon>Bacteroidota</taxon>
        <taxon>Cytophagia</taxon>
        <taxon>Cytophagales</taxon>
        <taxon>Rhodocytophagaceae</taxon>
        <taxon>Xanthocytophaga</taxon>
    </lineage>
</organism>
<evidence type="ECO:0000313" key="4">
    <source>
        <dbReference type="EMBL" id="MDJ1486056.1"/>
    </source>
</evidence>
<keyword evidence="1" id="KW-0175">Coiled coil</keyword>
<dbReference type="Gene3D" id="2.120.10.30">
    <property type="entry name" value="TolB, C-terminal domain"/>
    <property type="match status" value="1"/>
</dbReference>
<comment type="caution">
    <text evidence="4">The sequence shown here is derived from an EMBL/GenBank/DDBJ whole genome shotgun (WGS) entry which is preliminary data.</text>
</comment>
<dbReference type="PROSITE" id="PS51257">
    <property type="entry name" value="PROKAR_LIPOPROTEIN"/>
    <property type="match status" value="1"/>
</dbReference>